<dbReference type="Gene3D" id="2.30.30.40">
    <property type="entry name" value="SH3 Domains"/>
    <property type="match status" value="1"/>
</dbReference>
<keyword evidence="3" id="KW-1185">Reference proteome</keyword>
<dbReference type="Proteomes" id="UP000245765">
    <property type="component" value="Unassembled WGS sequence"/>
</dbReference>
<evidence type="ECO:0000256" key="1">
    <source>
        <dbReference type="SAM" id="SignalP"/>
    </source>
</evidence>
<feature type="signal peptide" evidence="1">
    <location>
        <begin position="1"/>
        <end position="19"/>
    </location>
</feature>
<evidence type="ECO:0000313" key="2">
    <source>
        <dbReference type="EMBL" id="PWS35555.1"/>
    </source>
</evidence>
<protein>
    <recommendedName>
        <fullName evidence="4">SH3b domain-containing protein</fullName>
    </recommendedName>
</protein>
<dbReference type="OrthoDB" id="964913at2"/>
<name>A0A317F9V4_9PROT</name>
<organism evidence="2 3">
    <name type="scientific">Falsiroseomonas bella</name>
    <dbReference type="NCBI Taxonomy" id="2184016"/>
    <lineage>
        <taxon>Bacteria</taxon>
        <taxon>Pseudomonadati</taxon>
        <taxon>Pseudomonadota</taxon>
        <taxon>Alphaproteobacteria</taxon>
        <taxon>Acetobacterales</taxon>
        <taxon>Roseomonadaceae</taxon>
        <taxon>Falsiroseomonas</taxon>
    </lineage>
</organism>
<comment type="caution">
    <text evidence="2">The sequence shown here is derived from an EMBL/GenBank/DDBJ whole genome shotgun (WGS) entry which is preliminary data.</text>
</comment>
<reference evidence="3" key="1">
    <citation type="submission" date="2018-05" db="EMBL/GenBank/DDBJ databases">
        <authorList>
            <person name="Du Z."/>
            <person name="Wang X."/>
        </authorList>
    </citation>
    <scope>NUCLEOTIDE SEQUENCE [LARGE SCALE GENOMIC DNA]</scope>
    <source>
        <strain evidence="3">CQN31</strain>
    </source>
</reference>
<dbReference type="RefSeq" id="WP_109871922.1">
    <property type="nucleotide sequence ID" value="NZ_QGNA01000004.1"/>
</dbReference>
<gene>
    <name evidence="2" type="ORF">DFH01_18330</name>
</gene>
<sequence length="206" mass="21865">MRLLVPFLACLFWLGTAAAQTPGLTVPADAEPDFWAVRGAAGGSRLNLREEPLEGLIIAGLPPGEVVRNRGCRTVRAERWCRVERLSGAQSGWVAARFLLPAPPGSAPPVTEEEPAFDATGNIPCATIPGQTSRDCAFGVLRSAPGAASLRVRGAAGVTRWIYFDEGAPVRSDGEGVFTVERLNDLFLIRIGGERYEVPLAVVNGG</sequence>
<feature type="chain" id="PRO_5016369895" description="SH3b domain-containing protein" evidence="1">
    <location>
        <begin position="20"/>
        <end position="206"/>
    </location>
</feature>
<keyword evidence="1" id="KW-0732">Signal</keyword>
<evidence type="ECO:0000313" key="3">
    <source>
        <dbReference type="Proteomes" id="UP000245765"/>
    </source>
</evidence>
<evidence type="ECO:0008006" key="4">
    <source>
        <dbReference type="Google" id="ProtNLM"/>
    </source>
</evidence>
<accession>A0A317F9V4</accession>
<dbReference type="EMBL" id="QGNA01000004">
    <property type="protein sequence ID" value="PWS35555.1"/>
    <property type="molecule type" value="Genomic_DNA"/>
</dbReference>
<proteinExistence type="predicted"/>
<dbReference type="AlphaFoldDB" id="A0A317F9V4"/>